<feature type="compositionally biased region" description="Polar residues" evidence="1">
    <location>
        <begin position="457"/>
        <end position="479"/>
    </location>
</feature>
<dbReference type="AlphaFoldDB" id="A0A439DDX2"/>
<evidence type="ECO:0000313" key="3">
    <source>
        <dbReference type="Proteomes" id="UP000286045"/>
    </source>
</evidence>
<feature type="compositionally biased region" description="Polar residues" evidence="1">
    <location>
        <begin position="54"/>
        <end position="68"/>
    </location>
</feature>
<feature type="region of interest" description="Disordered" evidence="1">
    <location>
        <begin position="181"/>
        <end position="405"/>
    </location>
</feature>
<feature type="region of interest" description="Disordered" evidence="1">
    <location>
        <begin position="540"/>
        <end position="563"/>
    </location>
</feature>
<feature type="region of interest" description="Disordered" evidence="1">
    <location>
        <begin position="441"/>
        <end position="479"/>
    </location>
</feature>
<name>A0A439DDX2_9PEZI</name>
<comment type="caution">
    <text evidence="2">The sequence shown here is derived from an EMBL/GenBank/DDBJ whole genome shotgun (WGS) entry which is preliminary data.</text>
</comment>
<feature type="compositionally biased region" description="Polar residues" evidence="1">
    <location>
        <begin position="218"/>
        <end position="230"/>
    </location>
</feature>
<reference evidence="2 3" key="1">
    <citation type="submission" date="2018-12" db="EMBL/GenBank/DDBJ databases">
        <title>Draft genome sequence of Xylaria grammica IHI A82.</title>
        <authorList>
            <person name="Buettner E."/>
            <person name="Kellner H."/>
        </authorList>
    </citation>
    <scope>NUCLEOTIDE SEQUENCE [LARGE SCALE GENOMIC DNA]</scope>
    <source>
        <strain evidence="2 3">IHI A82</strain>
    </source>
</reference>
<evidence type="ECO:0000313" key="2">
    <source>
        <dbReference type="EMBL" id="RWA12613.1"/>
    </source>
</evidence>
<feature type="compositionally biased region" description="Basic and acidic residues" evidence="1">
    <location>
        <begin position="372"/>
        <end position="383"/>
    </location>
</feature>
<gene>
    <name evidence="2" type="ORF">EKO27_g2487</name>
</gene>
<accession>A0A439DDX2</accession>
<proteinExistence type="predicted"/>
<evidence type="ECO:0000256" key="1">
    <source>
        <dbReference type="SAM" id="MobiDB-lite"/>
    </source>
</evidence>
<feature type="compositionally biased region" description="Basic and acidic residues" evidence="1">
    <location>
        <begin position="72"/>
        <end position="86"/>
    </location>
</feature>
<feature type="region of interest" description="Disordered" evidence="1">
    <location>
        <begin position="584"/>
        <end position="611"/>
    </location>
</feature>
<feature type="region of interest" description="Disordered" evidence="1">
    <location>
        <begin position="54"/>
        <end position="128"/>
    </location>
</feature>
<feature type="compositionally biased region" description="Basic and acidic residues" evidence="1">
    <location>
        <begin position="194"/>
        <end position="217"/>
    </location>
</feature>
<feature type="compositionally biased region" description="Polar residues" evidence="1">
    <location>
        <begin position="549"/>
        <end position="563"/>
    </location>
</feature>
<feature type="compositionally biased region" description="Polar residues" evidence="1">
    <location>
        <begin position="357"/>
        <end position="366"/>
    </location>
</feature>
<sequence>MGLLNFLSKKSYSDLKTSAYDTTVASSPPIRGTYPVLGNGSKILEEFQKSHPNLATISHNNTPASSPLVSRFRGDGLHGPGVERPRTAPSSQPGEIKNSLGLPPEPEPEPSLPPIPKKKYGPYRLPPKVSTDIRASTIPAQPVPSPSLVSIYSDSVRSSEPGKPRGYVDLLDAQSMIRPSNFHSRIQATGAKNYGEDVADRNREEKENNPDTTKTQEAHSNQGRELTSVITKDIDNDSDDEPPRPLRIRHSVSSNLRPKMTSPHTSDSFPKRTSSRLPRHDADETPKVMSRTASARSERAARRQSTPSFLASAPGELPRSSSAGKRGKEEDPGLLPDSLKGHSRSSAVHEREYPKPNISTKRQSLAPSYVEHQSRPKRTDLDKPLPALPTTSKNHSRRKTISHNNAVVESRLLAKRQSLHGMRSTSRGEFYEDTYQQKLSLQSAQLPRDRSSARRQLGSTTDLQDSFYNSPAQQSDHNSQIISVAKYSDNKGESSQSNHLRKSSFISLSNQSILAREAGTPIPERSSSLRHYRHTSLTSETALSTLSSNPFRPQSGHTTSTSIDFSPMFPRAYLNESVPPVPDMPLLKPLQSMPEDTAAMPSPIRSPSIAPRHESDEFYLEDYASSDDETSPSSSRGSYEKDLLFSDTGYGVSGNQLSGLPGLFDMTLSASSAGLSTSQAWDNDSHNVPRMFHMPAYLQSDSNDYYDYRDSSDEEMNFDIPMSRAGSALRYTQVLEQFPARQPAEEEDDDSDH</sequence>
<feature type="compositionally biased region" description="Low complexity" evidence="1">
    <location>
        <begin position="598"/>
        <end position="610"/>
    </location>
</feature>
<protein>
    <submittedName>
        <fullName evidence="2">Uncharacterized protein</fullName>
    </submittedName>
</protein>
<feature type="compositionally biased region" description="Polar residues" evidence="1">
    <location>
        <begin position="251"/>
        <end position="276"/>
    </location>
</feature>
<organism evidence="2 3">
    <name type="scientific">Xylaria grammica</name>
    <dbReference type="NCBI Taxonomy" id="363999"/>
    <lineage>
        <taxon>Eukaryota</taxon>
        <taxon>Fungi</taxon>
        <taxon>Dikarya</taxon>
        <taxon>Ascomycota</taxon>
        <taxon>Pezizomycotina</taxon>
        <taxon>Sordariomycetes</taxon>
        <taxon>Xylariomycetidae</taxon>
        <taxon>Xylariales</taxon>
        <taxon>Xylariaceae</taxon>
        <taxon>Xylaria</taxon>
    </lineage>
</organism>
<keyword evidence="3" id="KW-1185">Reference proteome</keyword>
<dbReference type="Proteomes" id="UP000286045">
    <property type="component" value="Unassembled WGS sequence"/>
</dbReference>
<feature type="compositionally biased region" description="Pro residues" evidence="1">
    <location>
        <begin position="103"/>
        <end position="115"/>
    </location>
</feature>
<dbReference type="EMBL" id="RYZI01000046">
    <property type="protein sequence ID" value="RWA12613.1"/>
    <property type="molecule type" value="Genomic_DNA"/>
</dbReference>